<accession>A0A6C2URV6</accession>
<reference evidence="1 2" key="1">
    <citation type="submission" date="2019-04" db="EMBL/GenBank/DDBJ databases">
        <authorList>
            <person name="Van Vliet M D."/>
        </authorList>
    </citation>
    <scope>NUCLEOTIDE SEQUENCE [LARGE SCALE GENOMIC DNA]</scope>
    <source>
        <strain evidence="1 2">F21</strain>
    </source>
</reference>
<evidence type="ECO:0000313" key="2">
    <source>
        <dbReference type="Proteomes" id="UP000346198"/>
    </source>
</evidence>
<name>A0A6C2URV6_9BACT</name>
<proteinExistence type="predicted"/>
<dbReference type="EMBL" id="CAAHFH010000003">
    <property type="protein sequence ID" value="VGO22988.1"/>
    <property type="molecule type" value="Genomic_DNA"/>
</dbReference>
<evidence type="ECO:0000313" key="1">
    <source>
        <dbReference type="EMBL" id="VGO22988.1"/>
    </source>
</evidence>
<gene>
    <name evidence="1" type="ORF">SCARR_05087</name>
</gene>
<organism evidence="1 2">
    <name type="scientific">Pontiella sulfatireligans</name>
    <dbReference type="NCBI Taxonomy" id="2750658"/>
    <lineage>
        <taxon>Bacteria</taxon>
        <taxon>Pseudomonadati</taxon>
        <taxon>Kiritimatiellota</taxon>
        <taxon>Kiritimatiellia</taxon>
        <taxon>Kiritimatiellales</taxon>
        <taxon>Pontiellaceae</taxon>
        <taxon>Pontiella</taxon>
    </lineage>
</organism>
<sequence>MLARLRGLKQHDTTKRVFMSHISDEKAAREKKELARKLQLVEKEARRKAITERKKIKGLQVEPTAAFYDDAEKREPGDRNIKGFGFDIHP</sequence>
<dbReference type="AlphaFoldDB" id="A0A6C2URV6"/>
<protein>
    <submittedName>
        <fullName evidence="1">Uncharacterized protein</fullName>
    </submittedName>
</protein>
<keyword evidence="2" id="KW-1185">Reference proteome</keyword>
<dbReference type="Proteomes" id="UP000346198">
    <property type="component" value="Unassembled WGS sequence"/>
</dbReference>